<name>A0A1C7IG39_9FIRM</name>
<evidence type="ECO:0000256" key="9">
    <source>
        <dbReference type="PROSITE-ProRule" id="PRU00169"/>
    </source>
</evidence>
<dbReference type="STRING" id="1796616.A4V09_21065"/>
<keyword evidence="7" id="KW-0902">Two-component regulatory system</keyword>
<dbReference type="EC" id="2.7.13.3" evidence="2"/>
<reference evidence="13" key="1">
    <citation type="submission" date="2017-04" db="EMBL/GenBank/DDBJ databases">
        <title>Complete Genome Sequences of Twelve Strains of a Stable Defined Moderately Diverse Mouse Microbiota 2 (sDMDMm2).</title>
        <authorList>
            <person name="Uchimura Y."/>
            <person name="Wyss M."/>
            <person name="Brugiroux S."/>
            <person name="Limenitakis J.P."/>
            <person name="Stecher B."/>
            <person name="McCoy K.D."/>
            <person name="Macpherson A.J."/>
        </authorList>
    </citation>
    <scope>NUCLEOTIDE SEQUENCE</scope>
    <source>
        <strain evidence="13">YL58</strain>
    </source>
</reference>
<evidence type="ECO:0000259" key="11">
    <source>
        <dbReference type="PROSITE" id="PS50109"/>
    </source>
</evidence>
<evidence type="ECO:0000256" key="5">
    <source>
        <dbReference type="ARBA" id="ARBA00022679"/>
    </source>
</evidence>
<evidence type="ECO:0000256" key="1">
    <source>
        <dbReference type="ARBA" id="ARBA00000085"/>
    </source>
</evidence>
<keyword evidence="5" id="KW-0808">Transferase</keyword>
<dbReference type="SMART" id="SM00448">
    <property type="entry name" value="REC"/>
    <property type="match status" value="1"/>
</dbReference>
<organism evidence="13 14">
    <name type="scientific">Blautia pseudococcoides</name>
    <dbReference type="NCBI Taxonomy" id="1796616"/>
    <lineage>
        <taxon>Bacteria</taxon>
        <taxon>Bacillati</taxon>
        <taxon>Bacillota</taxon>
        <taxon>Clostridia</taxon>
        <taxon>Lachnospirales</taxon>
        <taxon>Lachnospiraceae</taxon>
        <taxon>Blautia</taxon>
    </lineage>
</organism>
<dbReference type="PANTHER" id="PTHR43047">
    <property type="entry name" value="TWO-COMPONENT HISTIDINE PROTEIN KINASE"/>
    <property type="match status" value="1"/>
</dbReference>
<feature type="modified residue" description="4-aspartylphosphate" evidence="9">
    <location>
        <position position="655"/>
    </location>
</feature>
<feature type="domain" description="Histidine kinase" evidence="11">
    <location>
        <begin position="351"/>
        <end position="575"/>
    </location>
</feature>
<dbReference type="CDD" id="cd16922">
    <property type="entry name" value="HATPase_EvgS-ArcB-TorS-like"/>
    <property type="match status" value="1"/>
</dbReference>
<dbReference type="SMART" id="SM00388">
    <property type="entry name" value="HisKA"/>
    <property type="match status" value="1"/>
</dbReference>
<keyword evidence="6 13" id="KW-0418">Kinase</keyword>
<comment type="function">
    <text evidence="8">May play the central regulatory role in sporulation. It may be an element of the effector pathway responsible for the activation of sporulation genes in response to nutritional stress. Spo0A may act in concert with spo0H (a sigma factor) to control the expression of some genes that are critical to the sporulation process.</text>
</comment>
<dbReference type="SMART" id="SM00387">
    <property type="entry name" value="HATPase_c"/>
    <property type="match status" value="1"/>
</dbReference>
<evidence type="ECO:0000256" key="8">
    <source>
        <dbReference type="ARBA" id="ARBA00024867"/>
    </source>
</evidence>
<dbReference type="GO" id="GO:0000155">
    <property type="term" value="F:phosphorelay sensor kinase activity"/>
    <property type="evidence" value="ECO:0007669"/>
    <property type="project" value="InterPro"/>
</dbReference>
<evidence type="ECO:0000256" key="10">
    <source>
        <dbReference type="SAM" id="Phobius"/>
    </source>
</evidence>
<dbReference type="InterPro" id="IPR003594">
    <property type="entry name" value="HATPase_dom"/>
</dbReference>
<dbReference type="Pfam" id="PF00512">
    <property type="entry name" value="HisKA"/>
    <property type="match status" value="1"/>
</dbReference>
<dbReference type="Gene3D" id="3.40.50.2300">
    <property type="match status" value="1"/>
</dbReference>
<dbReference type="Gene3D" id="3.30.565.10">
    <property type="entry name" value="Histidine kinase-like ATPase, C-terminal domain"/>
    <property type="match status" value="1"/>
</dbReference>
<feature type="transmembrane region" description="Helical" evidence="10">
    <location>
        <begin position="286"/>
        <end position="308"/>
    </location>
</feature>
<dbReference type="InterPro" id="IPR011006">
    <property type="entry name" value="CheY-like_superfamily"/>
</dbReference>
<evidence type="ECO:0000313" key="14">
    <source>
        <dbReference type="Proteomes" id="UP000092574"/>
    </source>
</evidence>
<evidence type="ECO:0000256" key="2">
    <source>
        <dbReference type="ARBA" id="ARBA00012438"/>
    </source>
</evidence>
<dbReference type="Pfam" id="PF00072">
    <property type="entry name" value="Response_reg"/>
    <property type="match status" value="1"/>
</dbReference>
<dbReference type="SUPFAM" id="SSF47384">
    <property type="entry name" value="Homodimeric domain of signal transducing histidine kinase"/>
    <property type="match status" value="1"/>
</dbReference>
<dbReference type="Pfam" id="PF02518">
    <property type="entry name" value="HATPase_c"/>
    <property type="match status" value="1"/>
</dbReference>
<feature type="domain" description="Response regulatory" evidence="12">
    <location>
        <begin position="603"/>
        <end position="724"/>
    </location>
</feature>
<keyword evidence="10" id="KW-1133">Transmembrane helix</keyword>
<dbReference type="CDD" id="cd00082">
    <property type="entry name" value="HisKA"/>
    <property type="match status" value="1"/>
</dbReference>
<dbReference type="SUPFAM" id="SSF52172">
    <property type="entry name" value="CheY-like"/>
    <property type="match status" value="1"/>
</dbReference>
<dbReference type="PANTHER" id="PTHR43047:SF78">
    <property type="entry name" value="SENSORY_REGULATORY PROTEIN RPFC"/>
    <property type="match status" value="1"/>
</dbReference>
<protein>
    <recommendedName>
        <fullName evidence="3">Stage 0 sporulation protein A homolog</fullName>
        <ecNumber evidence="2">2.7.13.3</ecNumber>
    </recommendedName>
</protein>
<evidence type="ECO:0000256" key="6">
    <source>
        <dbReference type="ARBA" id="ARBA00022777"/>
    </source>
</evidence>
<keyword evidence="4 9" id="KW-0597">Phosphoprotein</keyword>
<dbReference type="AlphaFoldDB" id="A0A1C7IG39"/>
<dbReference type="Proteomes" id="UP000092574">
    <property type="component" value="Chromosome"/>
</dbReference>
<dbReference type="InterPro" id="IPR004358">
    <property type="entry name" value="Sig_transdc_His_kin-like_C"/>
</dbReference>
<comment type="catalytic activity">
    <reaction evidence="1">
        <text>ATP + protein L-histidine = ADP + protein N-phospho-L-histidine.</text>
        <dbReference type="EC" id="2.7.13.3"/>
    </reaction>
</comment>
<accession>A0A1C7IG39</accession>
<gene>
    <name evidence="13" type="ORF">A4V09_21065</name>
</gene>
<dbReference type="RefSeq" id="WP_065544102.1">
    <property type="nucleotide sequence ID" value="NZ_CP015405.2"/>
</dbReference>
<evidence type="ECO:0000259" key="12">
    <source>
        <dbReference type="PROSITE" id="PS50110"/>
    </source>
</evidence>
<dbReference type="InterPro" id="IPR001789">
    <property type="entry name" value="Sig_transdc_resp-reg_receiver"/>
</dbReference>
<dbReference type="SUPFAM" id="SSF55874">
    <property type="entry name" value="ATPase domain of HSP90 chaperone/DNA topoisomerase II/histidine kinase"/>
    <property type="match status" value="1"/>
</dbReference>
<dbReference type="Gene3D" id="3.30.450.20">
    <property type="entry name" value="PAS domain"/>
    <property type="match status" value="1"/>
</dbReference>
<dbReference type="InterPro" id="IPR003661">
    <property type="entry name" value="HisK_dim/P_dom"/>
</dbReference>
<keyword evidence="10" id="KW-0812">Transmembrane</keyword>
<dbReference type="PROSITE" id="PS50109">
    <property type="entry name" value="HIS_KIN"/>
    <property type="match status" value="1"/>
</dbReference>
<evidence type="ECO:0000313" key="13">
    <source>
        <dbReference type="EMBL" id="ANU78008.1"/>
    </source>
</evidence>
<dbReference type="CDD" id="cd12912">
    <property type="entry name" value="PDC2_MCP_like"/>
    <property type="match status" value="1"/>
</dbReference>
<feature type="transmembrane region" description="Helical" evidence="10">
    <location>
        <begin position="7"/>
        <end position="27"/>
    </location>
</feature>
<dbReference type="CDD" id="cd17546">
    <property type="entry name" value="REC_hyHK_CKI1_RcsC-like"/>
    <property type="match status" value="1"/>
</dbReference>
<keyword evidence="10" id="KW-0472">Membrane</keyword>
<dbReference type="InterPro" id="IPR036890">
    <property type="entry name" value="HATPase_C_sf"/>
</dbReference>
<dbReference type="InterPro" id="IPR036097">
    <property type="entry name" value="HisK_dim/P_sf"/>
</dbReference>
<proteinExistence type="predicted"/>
<dbReference type="InterPro" id="IPR005467">
    <property type="entry name" value="His_kinase_dom"/>
</dbReference>
<evidence type="ECO:0000256" key="3">
    <source>
        <dbReference type="ARBA" id="ARBA00018672"/>
    </source>
</evidence>
<dbReference type="PROSITE" id="PS50110">
    <property type="entry name" value="RESPONSE_REGULATORY"/>
    <property type="match status" value="1"/>
</dbReference>
<dbReference type="PRINTS" id="PR00344">
    <property type="entry name" value="BCTRLSENSOR"/>
</dbReference>
<keyword evidence="14" id="KW-1185">Reference proteome</keyword>
<evidence type="ECO:0000256" key="4">
    <source>
        <dbReference type="ARBA" id="ARBA00022553"/>
    </source>
</evidence>
<dbReference type="EMBL" id="CP015405">
    <property type="protein sequence ID" value="ANU78008.1"/>
    <property type="molecule type" value="Genomic_DNA"/>
</dbReference>
<dbReference type="OrthoDB" id="9813048at2"/>
<evidence type="ECO:0000256" key="7">
    <source>
        <dbReference type="ARBA" id="ARBA00023012"/>
    </source>
</evidence>
<sequence>MYKKRKSFIFGTTLAAVLVMTIAVYFFTQIRLGVQKDNLSNLSAFGTQLGAHFDEMNSKYFSVLKSCLEASRSNAYHSREEILDFFRDRQDIWQYRTAGIMDKNGGYVTIEGETGTLEDLSFQEKKAGYIDNDSMGIVNLGVGDELLCYVSLEESIGDASEIGGIFVTPAFDELEYLLALNMYTEEGYATIIDKEGNILLKPHYDYSMMITDNYLDSLEHSDLNGRKPDDRLRKDMAASASGSLIFSRMGKRNYLVYMPVGRSSWYLLVTVPANVLETTTRSFRNFMIAALLVTVVLLLCFCTIYFMGRQHIIDKKNREILVKEQISKKQLADALEEARQANRAKSIFLSNMSHDIRTPMNAIIGMTGIALSHIDRKEKVKDCLNKISTASAHLLSLINDVLDMSRIESGKLTLNSENFNLRDLFHTLEGIIQPQIISGHFDFTVDMEELEHEDLIGDPLRFKQLFLNIVGNSIKFTDPGGKICVKVQEIPSGSEDTARFRFTFRDTGIGMSPEFLQRLFRPFERSDSPRAAHAEGTGLGMAITKNITEMMQGSIRVESTEGEGTVFYIELPFKKGAPHPQQPLPDASKAGDMGTNTDYSNRRLLLVEDNELNLEIAKELISVTNVRIDTAVNGQEALEKVSASSPGYYSLVLMDIRMPVMGGYEASRKIRSIDRPDLGQLPIIAMTADAFTEDKQRALDAGMNGHMAKPIDLRELYNILEKYLS</sequence>
<dbReference type="KEGG" id="byl:A4V09_21065"/>
<dbReference type="Gene3D" id="1.10.287.130">
    <property type="match status" value="1"/>
</dbReference>